<dbReference type="eggNOG" id="KOG0017">
    <property type="taxonomic scope" value="Eukaryota"/>
</dbReference>
<dbReference type="Proteomes" id="UP000189701">
    <property type="component" value="Unplaced"/>
</dbReference>
<dbReference type="PANTHER" id="PTHR37610">
    <property type="entry name" value="CCHC-TYPE DOMAIN-CONTAINING PROTEIN"/>
    <property type="match status" value="1"/>
</dbReference>
<dbReference type="SUPFAM" id="SSF57756">
    <property type="entry name" value="Retrovirus zinc finger-like domains"/>
    <property type="match status" value="1"/>
</dbReference>
<dbReference type="GO" id="GO:0008270">
    <property type="term" value="F:zinc ion binding"/>
    <property type="evidence" value="ECO:0007669"/>
    <property type="project" value="InterPro"/>
</dbReference>
<reference evidence="3" key="1">
    <citation type="journal article" date="2013" name="Genome Biol.">
        <title>Reference genomes and transcriptomes of Nicotiana sylvestris and Nicotiana tomentosiformis.</title>
        <authorList>
            <person name="Sierro N."/>
            <person name="Battey J.N."/>
            <person name="Ouadi S."/>
            <person name="Bovet L."/>
            <person name="Goepfert S."/>
            <person name="Bakaher N."/>
            <person name="Peitsch M.C."/>
            <person name="Ivanov N.V."/>
        </authorList>
    </citation>
    <scope>NUCLEOTIDE SEQUENCE [LARGE SCALE GENOMIC DNA]</scope>
</reference>
<organism evidence="3 4">
    <name type="scientific">Nicotiana sylvestris</name>
    <name type="common">Wood tobacco</name>
    <name type="synonym">South American tobacco</name>
    <dbReference type="NCBI Taxonomy" id="4096"/>
    <lineage>
        <taxon>Eukaryota</taxon>
        <taxon>Viridiplantae</taxon>
        <taxon>Streptophyta</taxon>
        <taxon>Embryophyta</taxon>
        <taxon>Tracheophyta</taxon>
        <taxon>Spermatophyta</taxon>
        <taxon>Magnoliopsida</taxon>
        <taxon>eudicotyledons</taxon>
        <taxon>Gunneridae</taxon>
        <taxon>Pentapetalae</taxon>
        <taxon>asterids</taxon>
        <taxon>lamiids</taxon>
        <taxon>Solanales</taxon>
        <taxon>Solanaceae</taxon>
        <taxon>Nicotianoideae</taxon>
        <taxon>Nicotianeae</taxon>
        <taxon>Nicotiana</taxon>
    </lineage>
</organism>
<evidence type="ECO:0000313" key="4">
    <source>
        <dbReference type="RefSeq" id="XP_009775954.1"/>
    </source>
</evidence>
<gene>
    <name evidence="4" type="primary">LOC104225791</name>
</gene>
<accession>A0A1U7WMR3</accession>
<reference evidence="4" key="2">
    <citation type="submission" date="2025-08" db="UniProtKB">
        <authorList>
            <consortium name="RefSeq"/>
        </authorList>
    </citation>
    <scope>IDENTIFICATION</scope>
    <source>
        <tissue evidence="4">Leaf</tissue>
    </source>
</reference>
<evidence type="ECO:0000313" key="3">
    <source>
        <dbReference type="Proteomes" id="UP000189701"/>
    </source>
</evidence>
<proteinExistence type="predicted"/>
<dbReference type="GO" id="GO:0003676">
    <property type="term" value="F:nucleic acid binding"/>
    <property type="evidence" value="ECO:0007669"/>
    <property type="project" value="InterPro"/>
</dbReference>
<dbReference type="InterPro" id="IPR029472">
    <property type="entry name" value="Copia-like_N"/>
</dbReference>
<dbReference type="AlphaFoldDB" id="A0A1U7WMR3"/>
<evidence type="ECO:0000256" key="1">
    <source>
        <dbReference type="SAM" id="MobiDB-lite"/>
    </source>
</evidence>
<keyword evidence="3" id="KW-1185">Reference proteome</keyword>
<evidence type="ECO:0000259" key="2">
    <source>
        <dbReference type="Pfam" id="PF14244"/>
    </source>
</evidence>
<sequence length="352" mass="39627">MKNENNVTASETDPTSPTFNNPQTDFVLPLSHPFYLHPSDNPGTILVTKQFNGDCFGAWRRGIIIVLGAKKKLGFINGSYVQPSPGSPLFEHWEQCNNMILTWILNSLDPDISQSVIYSKSAKSLWDEVNQRYGQANGAKMYEVQKDLSTISQGSSDVGSYFTRVKRLWNEMESLDIDSFCVCDCKCGGKHKIIKKMKNQKLMQFLMGLNEVFNNARGNILMMQPLPEVSNVYSLVVQDEKQRGIHNVPGFQSDSAAFSARSNGPTYNPKPPQTTNFTQRYTFNNPNPANQSFNNQKGGYDPKRHYCRNCKKPGHVIEKCYKLHEFSQLSKAGNKNIRVVVPVHSSPDAKAD</sequence>
<dbReference type="InterPro" id="IPR036875">
    <property type="entry name" value="Znf_CCHC_sf"/>
</dbReference>
<dbReference type="RefSeq" id="XP_009775954.1">
    <property type="nucleotide sequence ID" value="XM_009777652.1"/>
</dbReference>
<protein>
    <submittedName>
        <fullName evidence="4">Uncharacterized protein LOC104225791</fullName>
    </submittedName>
</protein>
<name>A0A1U7WMR3_NICSY</name>
<dbReference type="PANTHER" id="PTHR37610:SF6">
    <property type="entry name" value="GAG-POLYPEPTIDE OF LTR COPIA-TYPE-RELATED"/>
    <property type="match status" value="1"/>
</dbReference>
<feature type="domain" description="Retrotransposon Copia-like N-terminal" evidence="2">
    <location>
        <begin position="37"/>
        <end position="83"/>
    </location>
</feature>
<dbReference type="Pfam" id="PF14244">
    <property type="entry name" value="Retrotran_gag_3"/>
    <property type="match status" value="1"/>
</dbReference>
<feature type="region of interest" description="Disordered" evidence="1">
    <location>
        <begin position="1"/>
        <end position="22"/>
    </location>
</feature>